<organism evidence="3 4">
    <name type="scientific">Boothiomyces macroporosus</name>
    <dbReference type="NCBI Taxonomy" id="261099"/>
    <lineage>
        <taxon>Eukaryota</taxon>
        <taxon>Fungi</taxon>
        <taxon>Fungi incertae sedis</taxon>
        <taxon>Chytridiomycota</taxon>
        <taxon>Chytridiomycota incertae sedis</taxon>
        <taxon>Chytridiomycetes</taxon>
        <taxon>Rhizophydiales</taxon>
        <taxon>Terramycetaceae</taxon>
        <taxon>Boothiomyces</taxon>
    </lineage>
</organism>
<feature type="compositionally biased region" description="Polar residues" evidence="1">
    <location>
        <begin position="12"/>
        <end position="39"/>
    </location>
</feature>
<dbReference type="Proteomes" id="UP001210925">
    <property type="component" value="Unassembled WGS sequence"/>
</dbReference>
<feature type="domain" description="Protein Zds1 C-terminal" evidence="2">
    <location>
        <begin position="519"/>
        <end position="571"/>
    </location>
</feature>
<feature type="compositionally biased region" description="Polar residues" evidence="1">
    <location>
        <begin position="374"/>
        <end position="390"/>
    </location>
</feature>
<feature type="region of interest" description="Disordered" evidence="1">
    <location>
        <begin position="368"/>
        <end position="390"/>
    </location>
</feature>
<evidence type="ECO:0000259" key="2">
    <source>
        <dbReference type="SMART" id="SM01327"/>
    </source>
</evidence>
<evidence type="ECO:0000313" key="4">
    <source>
        <dbReference type="Proteomes" id="UP001210925"/>
    </source>
</evidence>
<dbReference type="SMART" id="SM01327">
    <property type="entry name" value="Zds_C"/>
    <property type="match status" value="1"/>
</dbReference>
<feature type="region of interest" description="Disordered" evidence="1">
    <location>
        <begin position="1"/>
        <end position="39"/>
    </location>
</feature>
<gene>
    <name evidence="3" type="ORF">HK103_005347</name>
</gene>
<dbReference type="AlphaFoldDB" id="A0AAD5UNN2"/>
<dbReference type="InterPro" id="IPR013941">
    <property type="entry name" value="ZDS1_C"/>
</dbReference>
<name>A0AAD5UNN2_9FUNG</name>
<dbReference type="InterPro" id="IPR040206">
    <property type="entry name" value="Zds1/2"/>
</dbReference>
<accession>A0AAD5UNN2</accession>
<keyword evidence="4" id="KW-1185">Reference proteome</keyword>
<feature type="region of interest" description="Disordered" evidence="1">
    <location>
        <begin position="176"/>
        <end position="226"/>
    </location>
</feature>
<dbReference type="GO" id="GO:0005737">
    <property type="term" value="C:cytoplasm"/>
    <property type="evidence" value="ECO:0007669"/>
    <property type="project" value="TreeGrafter"/>
</dbReference>
<feature type="compositionally biased region" description="Basic and acidic residues" evidence="1">
    <location>
        <begin position="1"/>
        <end position="10"/>
    </location>
</feature>
<dbReference type="GO" id="GO:0010971">
    <property type="term" value="P:positive regulation of G2/M transition of mitotic cell cycle"/>
    <property type="evidence" value="ECO:0007669"/>
    <property type="project" value="TreeGrafter"/>
</dbReference>
<dbReference type="PANTHER" id="PTHR28089">
    <property type="entry name" value="PROTEIN ZDS1-RELATED"/>
    <property type="match status" value="1"/>
</dbReference>
<proteinExistence type="predicted"/>
<sequence length="664" mass="75567">MSDKEQDRKQAMYQQNSRTSSSLSTFYQQPTMSQSSPAISTLSKKTSKFFGMFQNEDKEKSLFKSLKKRSFFFGKRKESSEPDIRALDFQQSSKVAEIRNWDSLTLDEIAKDVRSSIDERTYPRDIYANRTGSLDISRMSTQTFDSKESTIENLKKEASDPALQIPVRSTLDPKYSTLSEGVKEETAETATSPFSLKSPTTSAPSLSRRAAAKKKNVRPESFTSGQKAEHFLPPKIEISGFDIDLLKDLQLHTVHDKTGPSNTQPDEPKIQKSPVLKRMHTTPARASVSFSSEFDVDISKDLKRHPSLERKSDGLAVSPSRNSLPRFLTLDSFENPVDPHEDLFDMKKWLLTTDQKDEEEVIPVPSLTRRKSASRPTKFSDSHVNITPTSENLPDIAEKEDIPNIEFEFPDIQQKKLAVPTELKTIKTVGKVDAAEISGPVEETIPVMSESYDGASQNIDLTLREFNKERFSLPTSQEPPVQWAQIPQKQPKSPWSWITKFIPKLKPKIIESESEWNPYPDWSHLPNNRLDPEKEKFVYSLSHIKLAQIGRPLLQQVQISNLMLYILSVHSDVTIRGRGPRRSRRKQKRRKPIQPLIDFGEKKKKPVKNADSDSSESSSDEEDDDDEPRKPVKHVVPGRHIESEEDDSDEEDDVPLGMLQVKKE</sequence>
<evidence type="ECO:0000256" key="1">
    <source>
        <dbReference type="SAM" id="MobiDB-lite"/>
    </source>
</evidence>
<dbReference type="PANTHER" id="PTHR28089:SF1">
    <property type="entry name" value="PROTEIN ZDS1-RELATED"/>
    <property type="match status" value="1"/>
</dbReference>
<feature type="compositionally biased region" description="Polar residues" evidence="1">
    <location>
        <begin position="188"/>
        <end position="205"/>
    </location>
</feature>
<evidence type="ECO:0000313" key="3">
    <source>
        <dbReference type="EMBL" id="KAJ3261512.1"/>
    </source>
</evidence>
<feature type="compositionally biased region" description="Acidic residues" evidence="1">
    <location>
        <begin position="643"/>
        <end position="654"/>
    </location>
</feature>
<comment type="caution">
    <text evidence="3">The sequence shown here is derived from an EMBL/GenBank/DDBJ whole genome shotgun (WGS) entry which is preliminary data.</text>
</comment>
<dbReference type="Pfam" id="PF08632">
    <property type="entry name" value="Zds_C"/>
    <property type="match status" value="1"/>
</dbReference>
<reference evidence="3" key="1">
    <citation type="submission" date="2020-05" db="EMBL/GenBank/DDBJ databases">
        <title>Phylogenomic resolution of chytrid fungi.</title>
        <authorList>
            <person name="Stajich J.E."/>
            <person name="Amses K."/>
            <person name="Simmons R."/>
            <person name="Seto K."/>
            <person name="Myers J."/>
            <person name="Bonds A."/>
            <person name="Quandt C.A."/>
            <person name="Barry K."/>
            <person name="Liu P."/>
            <person name="Grigoriev I."/>
            <person name="Longcore J.E."/>
            <person name="James T.Y."/>
        </authorList>
    </citation>
    <scope>NUCLEOTIDE SEQUENCE</scope>
    <source>
        <strain evidence="3">PLAUS21</strain>
    </source>
</reference>
<dbReference type="EMBL" id="JADGKB010000005">
    <property type="protein sequence ID" value="KAJ3261512.1"/>
    <property type="molecule type" value="Genomic_DNA"/>
</dbReference>
<protein>
    <recommendedName>
        <fullName evidence="2">Protein Zds1 C-terminal domain-containing protein</fullName>
    </recommendedName>
</protein>
<feature type="compositionally biased region" description="Basic residues" evidence="1">
    <location>
        <begin position="578"/>
        <end position="592"/>
    </location>
</feature>
<feature type="region of interest" description="Disordered" evidence="1">
    <location>
        <begin position="576"/>
        <end position="664"/>
    </location>
</feature>
<dbReference type="GO" id="GO:0030010">
    <property type="term" value="P:establishment of cell polarity"/>
    <property type="evidence" value="ECO:0007669"/>
    <property type="project" value="TreeGrafter"/>
</dbReference>